<organism evidence="2 3">
    <name type="scientific">Puccinia sorghi</name>
    <dbReference type="NCBI Taxonomy" id="27349"/>
    <lineage>
        <taxon>Eukaryota</taxon>
        <taxon>Fungi</taxon>
        <taxon>Dikarya</taxon>
        <taxon>Basidiomycota</taxon>
        <taxon>Pucciniomycotina</taxon>
        <taxon>Pucciniomycetes</taxon>
        <taxon>Pucciniales</taxon>
        <taxon>Pucciniaceae</taxon>
        <taxon>Puccinia</taxon>
    </lineage>
</organism>
<gene>
    <name evidence="2" type="ORF">VP01_1282g2</name>
</gene>
<protein>
    <submittedName>
        <fullName evidence="2">Uncharacterized protein</fullName>
    </submittedName>
</protein>
<evidence type="ECO:0000313" key="2">
    <source>
        <dbReference type="EMBL" id="KNZ62341.1"/>
    </source>
</evidence>
<dbReference type="AlphaFoldDB" id="A0A0L6VNS0"/>
<dbReference type="EMBL" id="LAVV01003143">
    <property type="protein sequence ID" value="KNZ62341.1"/>
    <property type="molecule type" value="Genomic_DNA"/>
</dbReference>
<accession>A0A0L6VNS0</accession>
<reference evidence="2 3" key="1">
    <citation type="submission" date="2015-08" db="EMBL/GenBank/DDBJ databases">
        <title>Next Generation Sequencing and Analysis of the Genome of Puccinia sorghi L Schw, the Causal Agent of Maize Common Rust.</title>
        <authorList>
            <person name="Rochi L."/>
            <person name="Burguener G."/>
            <person name="Darino M."/>
            <person name="Turjanski A."/>
            <person name="Kreff E."/>
            <person name="Dieguez M.J."/>
            <person name="Sacco F."/>
        </authorList>
    </citation>
    <scope>NUCLEOTIDE SEQUENCE [LARGE SCALE GENOMIC DNA]</scope>
    <source>
        <strain evidence="2 3">RO10H11247</strain>
    </source>
</reference>
<proteinExistence type="predicted"/>
<name>A0A0L6VNS0_9BASI</name>
<evidence type="ECO:0000313" key="3">
    <source>
        <dbReference type="Proteomes" id="UP000037035"/>
    </source>
</evidence>
<evidence type="ECO:0000256" key="1">
    <source>
        <dbReference type="SAM" id="MobiDB-lite"/>
    </source>
</evidence>
<dbReference type="VEuPathDB" id="FungiDB:VP01_1282g2"/>
<sequence length="138" mass="14782">MVSSSNSNSTRTQEGTICWISACRCDEERVPSVAAQLRLDPGAWDAASDTARCPVPDMPFVPGKVPAPTNGAGSGTKEEDGVVICQVVTKSGKICGKNLQKEKSCSTKNLHGHLLQIHCLADPHVTKKTKVNHIDMQK</sequence>
<dbReference type="Proteomes" id="UP000037035">
    <property type="component" value="Unassembled WGS sequence"/>
</dbReference>
<keyword evidence="3" id="KW-1185">Reference proteome</keyword>
<feature type="region of interest" description="Disordered" evidence="1">
    <location>
        <begin position="55"/>
        <end position="77"/>
    </location>
</feature>
<comment type="caution">
    <text evidence="2">The sequence shown here is derived from an EMBL/GenBank/DDBJ whole genome shotgun (WGS) entry which is preliminary data.</text>
</comment>